<dbReference type="InterPro" id="IPR036388">
    <property type="entry name" value="WH-like_DNA-bd_sf"/>
</dbReference>
<dbReference type="PROSITE" id="PS50931">
    <property type="entry name" value="HTH_LYSR"/>
    <property type="match status" value="1"/>
</dbReference>
<dbReference type="PANTHER" id="PTHR30537:SF26">
    <property type="entry name" value="GLYCINE CLEAVAGE SYSTEM TRANSCRIPTIONAL ACTIVATOR"/>
    <property type="match status" value="1"/>
</dbReference>
<dbReference type="Gene3D" id="1.10.10.10">
    <property type="entry name" value="Winged helix-like DNA-binding domain superfamily/Winged helix DNA-binding domain"/>
    <property type="match status" value="1"/>
</dbReference>
<proteinExistence type="inferred from homology"/>
<dbReference type="OrthoDB" id="5526340at2"/>
<keyword evidence="3" id="KW-0238">DNA-binding</keyword>
<reference evidence="6 7" key="1">
    <citation type="submission" date="2019-09" db="EMBL/GenBank/DDBJ databases">
        <authorList>
            <person name="Li Y."/>
        </authorList>
    </citation>
    <scope>NUCLEOTIDE SEQUENCE [LARGE SCALE GENOMIC DNA]</scope>
    <source>
        <strain evidence="6 7">L3-3HA</strain>
    </source>
</reference>
<dbReference type="PANTHER" id="PTHR30537">
    <property type="entry name" value="HTH-TYPE TRANSCRIPTIONAL REGULATOR"/>
    <property type="match status" value="1"/>
</dbReference>
<evidence type="ECO:0000256" key="4">
    <source>
        <dbReference type="ARBA" id="ARBA00023163"/>
    </source>
</evidence>
<dbReference type="Pfam" id="PF00126">
    <property type="entry name" value="HTH_1"/>
    <property type="match status" value="1"/>
</dbReference>
<evidence type="ECO:0000313" key="6">
    <source>
        <dbReference type="EMBL" id="KAA9000516.1"/>
    </source>
</evidence>
<dbReference type="GO" id="GO:0043565">
    <property type="term" value="F:sequence-specific DNA binding"/>
    <property type="evidence" value="ECO:0007669"/>
    <property type="project" value="TreeGrafter"/>
</dbReference>
<evidence type="ECO:0000256" key="2">
    <source>
        <dbReference type="ARBA" id="ARBA00023015"/>
    </source>
</evidence>
<dbReference type="SUPFAM" id="SSF46785">
    <property type="entry name" value="Winged helix' DNA-binding domain"/>
    <property type="match status" value="1"/>
</dbReference>
<dbReference type="InterPro" id="IPR058163">
    <property type="entry name" value="LysR-type_TF_proteobact-type"/>
</dbReference>
<dbReference type="GO" id="GO:0003700">
    <property type="term" value="F:DNA-binding transcription factor activity"/>
    <property type="evidence" value="ECO:0007669"/>
    <property type="project" value="InterPro"/>
</dbReference>
<organism evidence="6 7">
    <name type="scientific">Affinibrenneria salicis</name>
    <dbReference type="NCBI Taxonomy" id="2590031"/>
    <lineage>
        <taxon>Bacteria</taxon>
        <taxon>Pseudomonadati</taxon>
        <taxon>Pseudomonadota</taxon>
        <taxon>Gammaproteobacteria</taxon>
        <taxon>Enterobacterales</taxon>
        <taxon>Pectobacteriaceae</taxon>
        <taxon>Affinibrenneria</taxon>
    </lineage>
</organism>
<protein>
    <submittedName>
        <fullName evidence="6">LysR family transcriptional regulator</fullName>
    </submittedName>
</protein>
<comment type="caution">
    <text evidence="6">The sequence shown here is derived from an EMBL/GenBank/DDBJ whole genome shotgun (WGS) entry which is preliminary data.</text>
</comment>
<evidence type="ECO:0000256" key="3">
    <source>
        <dbReference type="ARBA" id="ARBA00023125"/>
    </source>
</evidence>
<keyword evidence="4" id="KW-0804">Transcription</keyword>
<dbReference type="FunFam" id="1.10.10.10:FF:000001">
    <property type="entry name" value="LysR family transcriptional regulator"/>
    <property type="match status" value="1"/>
</dbReference>
<keyword evidence="7" id="KW-1185">Reference proteome</keyword>
<dbReference type="InterPro" id="IPR036390">
    <property type="entry name" value="WH_DNA-bd_sf"/>
</dbReference>
<evidence type="ECO:0000259" key="5">
    <source>
        <dbReference type="PROSITE" id="PS50931"/>
    </source>
</evidence>
<dbReference type="Pfam" id="PF03466">
    <property type="entry name" value="LysR_substrate"/>
    <property type="match status" value="1"/>
</dbReference>
<name>A0A5J5G191_9GAMM</name>
<accession>A0A5J5G191</accession>
<dbReference type="SUPFAM" id="SSF53850">
    <property type="entry name" value="Periplasmic binding protein-like II"/>
    <property type="match status" value="1"/>
</dbReference>
<keyword evidence="2" id="KW-0805">Transcription regulation</keyword>
<dbReference type="InterPro" id="IPR000847">
    <property type="entry name" value="LysR_HTH_N"/>
</dbReference>
<dbReference type="InterPro" id="IPR005119">
    <property type="entry name" value="LysR_subst-bd"/>
</dbReference>
<sequence length="325" mass="35376">MALKLPSLDVLKTFAVVAQHLNFTHAAQALHLTQGAVSRQILGLERQLGYPLFSRRARGLTLTPQGAQLLAPVRQALSILDETLLRAATRPGTLRIKCPTCAIRWLLPRVIQLQNDMPEVHIELTASVSHGLDFDNEHFDAAVVYGRPAMRRLTLHPLFDEVLTPVCAPALLPAGRAMTFDDLADCTLLHPTRDRRDWLLWLSAAGQTALPSGKAQHFDTLDLAMGAALQGFGVAIGDLCLLEEDLRAQRVVAPFPLSVASGAAYYLAYPQRNPITPALAALVDWLEREAACSRARLPQAVVRPGMTKTHGVDDQFSLVAAGRAS</sequence>
<evidence type="ECO:0000313" key="7">
    <source>
        <dbReference type="Proteomes" id="UP000335415"/>
    </source>
</evidence>
<dbReference type="PRINTS" id="PR00039">
    <property type="entry name" value="HTHLYSR"/>
</dbReference>
<dbReference type="EMBL" id="VYKJ01000004">
    <property type="protein sequence ID" value="KAA9000516.1"/>
    <property type="molecule type" value="Genomic_DNA"/>
</dbReference>
<dbReference type="CDD" id="cd08432">
    <property type="entry name" value="PBP2_GcdR_TrpI_HvrB_AmpR_like"/>
    <property type="match status" value="1"/>
</dbReference>
<dbReference type="AlphaFoldDB" id="A0A5J5G191"/>
<dbReference type="RefSeq" id="WP_150434784.1">
    <property type="nucleotide sequence ID" value="NZ_VYKJ01000004.1"/>
</dbReference>
<feature type="domain" description="HTH lysR-type" evidence="5">
    <location>
        <begin position="6"/>
        <end position="63"/>
    </location>
</feature>
<dbReference type="Proteomes" id="UP000335415">
    <property type="component" value="Unassembled WGS sequence"/>
</dbReference>
<comment type="similarity">
    <text evidence="1">Belongs to the LysR transcriptional regulatory family.</text>
</comment>
<gene>
    <name evidence="6" type="ORF">FJU30_09750</name>
</gene>
<evidence type="ECO:0000256" key="1">
    <source>
        <dbReference type="ARBA" id="ARBA00009437"/>
    </source>
</evidence>
<dbReference type="Gene3D" id="3.40.190.10">
    <property type="entry name" value="Periplasmic binding protein-like II"/>
    <property type="match status" value="2"/>
</dbReference>
<dbReference type="GO" id="GO:0006351">
    <property type="term" value="P:DNA-templated transcription"/>
    <property type="evidence" value="ECO:0007669"/>
    <property type="project" value="TreeGrafter"/>
</dbReference>